<name>A0ACB9U0W8_9CETA</name>
<evidence type="ECO:0000313" key="1">
    <source>
        <dbReference type="EMBL" id="KAI4554501.1"/>
    </source>
</evidence>
<dbReference type="EMBL" id="CM043025">
    <property type="protein sequence ID" value="KAI4554501.1"/>
    <property type="molecule type" value="Genomic_DNA"/>
</dbReference>
<evidence type="ECO:0000313" key="2">
    <source>
        <dbReference type="Proteomes" id="UP001057279"/>
    </source>
</evidence>
<comment type="caution">
    <text evidence="1">The sequence shown here is derived from an EMBL/GenBank/DDBJ whole genome shotgun (WGS) entry which is preliminary data.</text>
</comment>
<accession>A0ACB9U0W8</accession>
<gene>
    <name evidence="1" type="ORF">MJG53_019800</name>
</gene>
<proteinExistence type="predicted"/>
<keyword evidence="2" id="KW-1185">Reference proteome</keyword>
<protein>
    <submittedName>
        <fullName evidence="1">Uncharacterized protein</fullName>
    </submittedName>
</protein>
<organism evidence="1 2">
    <name type="scientific">Ovis ammon polii x Ovis aries</name>
    <dbReference type="NCBI Taxonomy" id="2918886"/>
    <lineage>
        <taxon>Eukaryota</taxon>
        <taxon>Metazoa</taxon>
        <taxon>Chordata</taxon>
        <taxon>Craniata</taxon>
        <taxon>Vertebrata</taxon>
        <taxon>Euteleostomi</taxon>
        <taxon>Mammalia</taxon>
        <taxon>Eutheria</taxon>
        <taxon>Laurasiatheria</taxon>
        <taxon>Artiodactyla</taxon>
        <taxon>Ruminantia</taxon>
        <taxon>Pecora</taxon>
        <taxon>Bovidae</taxon>
        <taxon>Caprinae</taxon>
        <taxon>Ovis</taxon>
    </lineage>
</organism>
<dbReference type="Proteomes" id="UP001057279">
    <property type="component" value="Chromosome X"/>
</dbReference>
<sequence length="148" mass="16199">MGKGSFKHAWVLGKLKAEHECGITINISLWEFKTSKGYVTIIDAPSQADCAVLRTAAAGGEFEAGVSKNGQIHEHALLAYTLGVKQLIVGTNKIDSTEPPYSQKRNEEILEEVSTYSEKTGYNPDTVAFVPISDWNGDKMLEPRANMP</sequence>
<reference evidence="1" key="1">
    <citation type="submission" date="2022-03" db="EMBL/GenBank/DDBJ databases">
        <title>Genomic analyses of argali, domestic sheep and their hybrids provide insights into chromosomal evolution, heterosis and genetic basis of agronomic traits.</title>
        <authorList>
            <person name="Li M."/>
        </authorList>
    </citation>
    <scope>NUCLEOTIDE SEQUENCE</scope>
    <source>
        <strain evidence="1">F1 hybrid</strain>
    </source>
</reference>